<protein>
    <recommendedName>
        <fullName evidence="7">NAD(P)-binding protein</fullName>
    </recommendedName>
</protein>
<dbReference type="PRINTS" id="PR00080">
    <property type="entry name" value="SDRFAMILY"/>
</dbReference>
<dbReference type="InterPro" id="IPR036291">
    <property type="entry name" value="NAD(P)-bd_dom_sf"/>
</dbReference>
<accession>A0A0D2P3H7</accession>
<proteinExistence type="inferred from homology"/>
<evidence type="ECO:0000256" key="3">
    <source>
        <dbReference type="ARBA" id="ARBA00023002"/>
    </source>
</evidence>
<comment type="similarity">
    <text evidence="1 4">Belongs to the short-chain dehydrogenases/reductases (SDR) family.</text>
</comment>
<dbReference type="OMA" id="MGATEPE"/>
<dbReference type="PANTHER" id="PTHR43490">
    <property type="entry name" value="(+)-NEOMENTHOL DEHYDROGENASE"/>
    <property type="match status" value="1"/>
</dbReference>
<gene>
    <name evidence="5" type="ORF">HYPSUDRAFT_591311</name>
</gene>
<keyword evidence="2" id="KW-0521">NADP</keyword>
<name>A0A0D2P3H7_HYPSF</name>
<evidence type="ECO:0008006" key="7">
    <source>
        <dbReference type="Google" id="ProtNLM"/>
    </source>
</evidence>
<evidence type="ECO:0000256" key="4">
    <source>
        <dbReference type="RuleBase" id="RU000363"/>
    </source>
</evidence>
<dbReference type="PANTHER" id="PTHR43490:SF99">
    <property type="entry name" value="SHORT-CHAIN DEHYDROGENASE_REDUCTASE"/>
    <property type="match status" value="1"/>
</dbReference>
<dbReference type="EMBL" id="KN817544">
    <property type="protein sequence ID" value="KJA23206.1"/>
    <property type="molecule type" value="Genomic_DNA"/>
</dbReference>
<evidence type="ECO:0000256" key="2">
    <source>
        <dbReference type="ARBA" id="ARBA00022857"/>
    </source>
</evidence>
<keyword evidence="3" id="KW-0560">Oxidoreductase</keyword>
<dbReference type="SUPFAM" id="SSF51735">
    <property type="entry name" value="NAD(P)-binding Rossmann-fold domains"/>
    <property type="match status" value="1"/>
</dbReference>
<dbReference type="InterPro" id="IPR002347">
    <property type="entry name" value="SDR_fam"/>
</dbReference>
<organism evidence="5 6">
    <name type="scientific">Hypholoma sublateritium (strain FD-334 SS-4)</name>
    <dbReference type="NCBI Taxonomy" id="945553"/>
    <lineage>
        <taxon>Eukaryota</taxon>
        <taxon>Fungi</taxon>
        <taxon>Dikarya</taxon>
        <taxon>Basidiomycota</taxon>
        <taxon>Agaricomycotina</taxon>
        <taxon>Agaricomycetes</taxon>
        <taxon>Agaricomycetidae</taxon>
        <taxon>Agaricales</taxon>
        <taxon>Agaricineae</taxon>
        <taxon>Strophariaceae</taxon>
        <taxon>Hypholoma</taxon>
    </lineage>
</organism>
<dbReference type="GO" id="GO:0016491">
    <property type="term" value="F:oxidoreductase activity"/>
    <property type="evidence" value="ECO:0007669"/>
    <property type="project" value="UniProtKB-KW"/>
</dbReference>
<evidence type="ECO:0000313" key="5">
    <source>
        <dbReference type="EMBL" id="KJA23206.1"/>
    </source>
</evidence>
<dbReference type="Gene3D" id="3.40.50.720">
    <property type="entry name" value="NAD(P)-binding Rossmann-like Domain"/>
    <property type="match status" value="1"/>
</dbReference>
<dbReference type="PRINTS" id="PR00081">
    <property type="entry name" value="GDHRDH"/>
</dbReference>
<dbReference type="Pfam" id="PF00106">
    <property type="entry name" value="adh_short"/>
    <property type="match status" value="1"/>
</dbReference>
<keyword evidence="6" id="KW-1185">Reference proteome</keyword>
<dbReference type="STRING" id="945553.A0A0D2P3H7"/>
<evidence type="ECO:0000313" key="6">
    <source>
        <dbReference type="Proteomes" id="UP000054270"/>
    </source>
</evidence>
<reference evidence="6" key="1">
    <citation type="submission" date="2014-04" db="EMBL/GenBank/DDBJ databases">
        <title>Evolutionary Origins and Diversification of the Mycorrhizal Mutualists.</title>
        <authorList>
            <consortium name="DOE Joint Genome Institute"/>
            <consortium name="Mycorrhizal Genomics Consortium"/>
            <person name="Kohler A."/>
            <person name="Kuo A."/>
            <person name="Nagy L.G."/>
            <person name="Floudas D."/>
            <person name="Copeland A."/>
            <person name="Barry K.W."/>
            <person name="Cichocki N."/>
            <person name="Veneault-Fourrey C."/>
            <person name="LaButti K."/>
            <person name="Lindquist E.A."/>
            <person name="Lipzen A."/>
            <person name="Lundell T."/>
            <person name="Morin E."/>
            <person name="Murat C."/>
            <person name="Riley R."/>
            <person name="Ohm R."/>
            <person name="Sun H."/>
            <person name="Tunlid A."/>
            <person name="Henrissat B."/>
            <person name="Grigoriev I.V."/>
            <person name="Hibbett D.S."/>
            <person name="Martin F."/>
        </authorList>
    </citation>
    <scope>NUCLEOTIDE SEQUENCE [LARGE SCALE GENOMIC DNA]</scope>
    <source>
        <strain evidence="6">FD-334 SS-4</strain>
    </source>
</reference>
<sequence>MSKVILITGSNTGIGLDLARLVAEKKHIVYIAARKETSGKEALATLHSEGLKNVKFVLLDVTKDATIETARAAIEASEGRLDVLVNNAAISLIGADQSAPSVSVDALRSTMETNFYGVVRTTTAFLPLLRKSSSPVILNVTSGLGSGTYQSSRPDNKSHYVPYSASKAALNSYTIALAAELKTEGVRVNLVTPALISTQLNNYIAGGASVRDGAQSLLPWVLIDKDGPTGKFFGPDGNEFPW</sequence>
<evidence type="ECO:0000256" key="1">
    <source>
        <dbReference type="ARBA" id="ARBA00006484"/>
    </source>
</evidence>
<dbReference type="OrthoDB" id="1933717at2759"/>
<dbReference type="Proteomes" id="UP000054270">
    <property type="component" value="Unassembled WGS sequence"/>
</dbReference>
<dbReference type="AlphaFoldDB" id="A0A0D2P3H7"/>